<gene>
    <name evidence="2" type="ORF">PSNMU_V1.4_AUG-EV-PASAV3_0095650</name>
</gene>
<keyword evidence="1" id="KW-0175">Coiled coil</keyword>
<dbReference type="AlphaFoldDB" id="A0A448ZKM7"/>
<evidence type="ECO:0000256" key="1">
    <source>
        <dbReference type="SAM" id="Coils"/>
    </source>
</evidence>
<proteinExistence type="predicted"/>
<name>A0A448ZKM7_9STRA</name>
<reference evidence="2 3" key="1">
    <citation type="submission" date="2019-01" db="EMBL/GenBank/DDBJ databases">
        <authorList>
            <person name="Ferrante I. M."/>
        </authorList>
    </citation>
    <scope>NUCLEOTIDE SEQUENCE [LARGE SCALE GENOMIC DNA]</scope>
    <source>
        <strain evidence="2 3">B856</strain>
    </source>
</reference>
<evidence type="ECO:0000313" key="3">
    <source>
        <dbReference type="Proteomes" id="UP000291116"/>
    </source>
</evidence>
<feature type="coiled-coil region" evidence="1">
    <location>
        <begin position="152"/>
        <end position="179"/>
    </location>
</feature>
<dbReference type="EMBL" id="CAACVS010000456">
    <property type="protein sequence ID" value="VEU42592.1"/>
    <property type="molecule type" value="Genomic_DNA"/>
</dbReference>
<organism evidence="2 3">
    <name type="scientific">Pseudo-nitzschia multistriata</name>
    <dbReference type="NCBI Taxonomy" id="183589"/>
    <lineage>
        <taxon>Eukaryota</taxon>
        <taxon>Sar</taxon>
        <taxon>Stramenopiles</taxon>
        <taxon>Ochrophyta</taxon>
        <taxon>Bacillariophyta</taxon>
        <taxon>Bacillariophyceae</taxon>
        <taxon>Bacillariophycidae</taxon>
        <taxon>Bacillariales</taxon>
        <taxon>Bacillariaceae</taxon>
        <taxon>Pseudo-nitzschia</taxon>
    </lineage>
</organism>
<accession>A0A448ZKM7</accession>
<protein>
    <submittedName>
        <fullName evidence="2">Uncharacterized protein</fullName>
    </submittedName>
</protein>
<keyword evidence="3" id="KW-1185">Reference proteome</keyword>
<evidence type="ECO:0000313" key="2">
    <source>
        <dbReference type="EMBL" id="VEU42592.1"/>
    </source>
</evidence>
<sequence>MPATKIKRLPTQVFIGAYQGVTSAAEIERIITDEEWDAQCVICTNMAICTKDIAGCTKIRELGNPAAMEAAASGAILGGLLGSMSQLMIGNDRPSVTVLAGLEEKDQALAVSKRPSVVARVAEHNITKMDKTRLKKVGDALVRGSSAIVCVFDEVLVRMSDYETNMKEHRQEMSDLTDHVTSKIHEQLRAGNDVAFHVVVDEATGEISWTRTVVGEDAIQVRDIVMSQDSFALEEVTTTSDGDGNETEVATETVVVTPEAMATARTLLRDSVCAYEISYEDLVDEPSDAAGAGACQVYEQGVVRQHAGGEKSVLYERATVAGEEKTYEQNFQVTTGAPVNPPDPLPNTA</sequence>
<dbReference type="Proteomes" id="UP000291116">
    <property type="component" value="Unassembled WGS sequence"/>
</dbReference>